<dbReference type="KEGG" id="hni:W911_16685"/>
<dbReference type="PRINTS" id="PR00038">
    <property type="entry name" value="HTHLUXR"/>
</dbReference>
<protein>
    <submittedName>
        <fullName evidence="9">Chemotaxis protein CheY</fullName>
    </submittedName>
</protein>
<evidence type="ECO:0000256" key="1">
    <source>
        <dbReference type="ARBA" id="ARBA00022553"/>
    </source>
</evidence>
<dbReference type="PROSITE" id="PS50110">
    <property type="entry name" value="RESPONSE_REGULATORY"/>
    <property type="match status" value="1"/>
</dbReference>
<dbReference type="Pfam" id="PF00196">
    <property type="entry name" value="GerE"/>
    <property type="match status" value="1"/>
</dbReference>
<dbReference type="SUPFAM" id="SSF52172">
    <property type="entry name" value="CheY-like"/>
    <property type="match status" value="1"/>
</dbReference>
<accession>V5SI98</accession>
<reference evidence="9 10" key="1">
    <citation type="journal article" date="2014" name="Genome Announc.">
        <title>Complete Genome Sequence of Hyphomicrobium nitrativorans Strain NL23, a Denitrifying Bacterium Isolated from Biofilm of a Methanol-Fed Denitrification System Treating Seawater at the Montreal Biodome.</title>
        <authorList>
            <person name="Martineau C."/>
            <person name="Villeneuve C."/>
            <person name="Mauffrey F."/>
            <person name="Villemur R."/>
        </authorList>
    </citation>
    <scope>NUCLEOTIDE SEQUENCE [LARGE SCALE GENOMIC DNA]</scope>
    <source>
        <strain evidence="9">NL23</strain>
    </source>
</reference>
<dbReference type="PANTHER" id="PTHR44688:SF16">
    <property type="entry name" value="DNA-BINDING TRANSCRIPTIONAL ACTIVATOR DEVR_DOSR"/>
    <property type="match status" value="1"/>
</dbReference>
<evidence type="ECO:0000313" key="10">
    <source>
        <dbReference type="Proteomes" id="UP000018542"/>
    </source>
</evidence>
<dbReference type="InterPro" id="IPR001789">
    <property type="entry name" value="Sig_transdc_resp-reg_receiver"/>
</dbReference>
<dbReference type="EMBL" id="CP006912">
    <property type="protein sequence ID" value="AHB49669.1"/>
    <property type="molecule type" value="Genomic_DNA"/>
</dbReference>
<dbReference type="GO" id="GO:0006355">
    <property type="term" value="P:regulation of DNA-templated transcription"/>
    <property type="evidence" value="ECO:0007669"/>
    <property type="project" value="InterPro"/>
</dbReference>
<evidence type="ECO:0000259" key="7">
    <source>
        <dbReference type="PROSITE" id="PS50043"/>
    </source>
</evidence>
<dbReference type="Gene3D" id="3.40.50.2300">
    <property type="match status" value="1"/>
</dbReference>
<dbReference type="FunFam" id="3.40.50.2300:FF:000018">
    <property type="entry name" value="DNA-binding transcriptional regulator NtrC"/>
    <property type="match status" value="1"/>
</dbReference>
<dbReference type="STRING" id="1029756.W911_16685"/>
<dbReference type="GO" id="GO:0003677">
    <property type="term" value="F:DNA binding"/>
    <property type="evidence" value="ECO:0007669"/>
    <property type="project" value="UniProtKB-KW"/>
</dbReference>
<dbReference type="SMART" id="SM00421">
    <property type="entry name" value="HTH_LUXR"/>
    <property type="match status" value="1"/>
</dbReference>
<dbReference type="PATRIC" id="fig|1029756.8.peg.3475"/>
<dbReference type="GO" id="GO:0000160">
    <property type="term" value="P:phosphorelay signal transduction system"/>
    <property type="evidence" value="ECO:0007669"/>
    <property type="project" value="UniProtKB-KW"/>
</dbReference>
<dbReference type="PROSITE" id="PS50043">
    <property type="entry name" value="HTH_LUXR_2"/>
    <property type="match status" value="1"/>
</dbReference>
<keyword evidence="2" id="KW-0902">Two-component regulatory system</keyword>
<evidence type="ECO:0000256" key="5">
    <source>
        <dbReference type="ARBA" id="ARBA00023163"/>
    </source>
</evidence>
<dbReference type="Proteomes" id="UP000018542">
    <property type="component" value="Chromosome"/>
</dbReference>
<evidence type="ECO:0000313" key="9">
    <source>
        <dbReference type="EMBL" id="AHB49669.1"/>
    </source>
</evidence>
<dbReference type="Gene3D" id="1.10.10.10">
    <property type="entry name" value="Winged helix-like DNA-binding domain superfamily/Winged helix DNA-binding domain"/>
    <property type="match status" value="1"/>
</dbReference>
<dbReference type="PANTHER" id="PTHR44688">
    <property type="entry name" value="DNA-BINDING TRANSCRIPTIONAL ACTIVATOR DEVR_DOSR"/>
    <property type="match status" value="1"/>
</dbReference>
<sequence>MKTVSVIDDEASVRDAVSMLLETHGLAVRCYEGAEQFLAAEFEPGCIVSDVRMPEVSGLDLLRTLQTQGDPRPVLLLTGHGDVELAVQAIKLGAFDFVEKPFNNDRFVASVRNALVASESSLKERLEREDLRSRYESLSERQRDTMRLLIRGLSNKEIGQELGISPRTVEIHRTWVMTKMNARSIADLVRMSMALNIE</sequence>
<keyword evidence="3" id="KW-0805">Transcription regulation</keyword>
<keyword evidence="5" id="KW-0804">Transcription</keyword>
<evidence type="ECO:0000259" key="8">
    <source>
        <dbReference type="PROSITE" id="PS50110"/>
    </source>
</evidence>
<keyword evidence="10" id="KW-1185">Reference proteome</keyword>
<dbReference type="SUPFAM" id="SSF46894">
    <property type="entry name" value="C-terminal effector domain of the bipartite response regulators"/>
    <property type="match status" value="1"/>
</dbReference>
<gene>
    <name evidence="9" type="primary">fixJ</name>
    <name evidence="9" type="ORF">W911_16685</name>
</gene>
<evidence type="ECO:0000256" key="6">
    <source>
        <dbReference type="PROSITE-ProRule" id="PRU00169"/>
    </source>
</evidence>
<feature type="modified residue" description="4-aspartylphosphate" evidence="6">
    <location>
        <position position="50"/>
    </location>
</feature>
<organism evidence="9 10">
    <name type="scientific">Hyphomicrobium nitrativorans NL23</name>
    <dbReference type="NCBI Taxonomy" id="1029756"/>
    <lineage>
        <taxon>Bacteria</taxon>
        <taxon>Pseudomonadati</taxon>
        <taxon>Pseudomonadota</taxon>
        <taxon>Alphaproteobacteria</taxon>
        <taxon>Hyphomicrobiales</taxon>
        <taxon>Hyphomicrobiaceae</taxon>
        <taxon>Hyphomicrobium</taxon>
    </lineage>
</organism>
<dbReference type="RefSeq" id="WP_023788629.1">
    <property type="nucleotide sequence ID" value="NC_022997.1"/>
</dbReference>
<feature type="domain" description="HTH luxR-type" evidence="7">
    <location>
        <begin position="131"/>
        <end position="196"/>
    </location>
</feature>
<dbReference type="HOGENOM" id="CLU_000445_90_4_5"/>
<dbReference type="InterPro" id="IPR016032">
    <property type="entry name" value="Sig_transdc_resp-reg_C-effctor"/>
</dbReference>
<name>V5SI98_9HYPH</name>
<evidence type="ECO:0000256" key="2">
    <source>
        <dbReference type="ARBA" id="ARBA00023012"/>
    </source>
</evidence>
<keyword evidence="4" id="KW-0238">DNA-binding</keyword>
<dbReference type="InterPro" id="IPR000792">
    <property type="entry name" value="Tscrpt_reg_LuxR_C"/>
</dbReference>
<dbReference type="InterPro" id="IPR036388">
    <property type="entry name" value="WH-like_DNA-bd_sf"/>
</dbReference>
<dbReference type="CDD" id="cd06170">
    <property type="entry name" value="LuxR_C_like"/>
    <property type="match status" value="1"/>
</dbReference>
<dbReference type="Pfam" id="PF00072">
    <property type="entry name" value="Response_reg"/>
    <property type="match status" value="1"/>
</dbReference>
<evidence type="ECO:0000256" key="3">
    <source>
        <dbReference type="ARBA" id="ARBA00023015"/>
    </source>
</evidence>
<dbReference type="AlphaFoldDB" id="V5SI98"/>
<evidence type="ECO:0000256" key="4">
    <source>
        <dbReference type="ARBA" id="ARBA00023125"/>
    </source>
</evidence>
<proteinExistence type="predicted"/>
<feature type="domain" description="Response regulatory" evidence="8">
    <location>
        <begin position="3"/>
        <end position="115"/>
    </location>
</feature>
<dbReference type="InterPro" id="IPR011006">
    <property type="entry name" value="CheY-like_superfamily"/>
</dbReference>
<keyword evidence="1 6" id="KW-0597">Phosphoprotein</keyword>
<dbReference type="SMART" id="SM00448">
    <property type="entry name" value="REC"/>
    <property type="match status" value="1"/>
</dbReference>